<feature type="compositionally biased region" description="Basic and acidic residues" evidence="3">
    <location>
        <begin position="31"/>
        <end position="44"/>
    </location>
</feature>
<proteinExistence type="predicted"/>
<dbReference type="Gene3D" id="1.25.10.10">
    <property type="entry name" value="Leucine-rich Repeat Variant"/>
    <property type="match status" value="1"/>
</dbReference>
<feature type="region of interest" description="Disordered" evidence="3">
    <location>
        <begin position="1"/>
        <end position="44"/>
    </location>
</feature>
<feature type="compositionally biased region" description="Basic and acidic residues" evidence="3">
    <location>
        <begin position="1"/>
        <end position="12"/>
    </location>
</feature>
<dbReference type="PANTHER" id="PTHR12658:SF0">
    <property type="entry name" value="TUBULIN-SPECIFIC CHAPERONE D"/>
    <property type="match status" value="1"/>
</dbReference>
<dbReference type="STRING" id="231916.A0A409YXS0"/>
<keyword evidence="7" id="KW-1185">Reference proteome</keyword>
<dbReference type="InterPro" id="IPR033162">
    <property type="entry name" value="TBCD"/>
</dbReference>
<name>A0A409YXS0_9AGAR</name>
<evidence type="ECO:0000313" key="7">
    <source>
        <dbReference type="Proteomes" id="UP000284706"/>
    </source>
</evidence>
<evidence type="ECO:0000256" key="2">
    <source>
        <dbReference type="PROSITE-ProRule" id="PRU00103"/>
    </source>
</evidence>
<keyword evidence="1" id="KW-0143">Chaperone</keyword>
<comment type="caution">
    <text evidence="6">The sequence shown here is derived from an EMBL/GenBank/DDBJ whole genome shotgun (WGS) entry which is preliminary data.</text>
</comment>
<dbReference type="EMBL" id="NHYE01000001">
    <property type="protein sequence ID" value="PPR07789.1"/>
    <property type="molecule type" value="Genomic_DNA"/>
</dbReference>
<dbReference type="InterPro" id="IPR011989">
    <property type="entry name" value="ARM-like"/>
</dbReference>
<accession>A0A409YXS0</accession>
<dbReference type="InParanoid" id="A0A409YXS0"/>
<dbReference type="InterPro" id="IPR022577">
    <property type="entry name" value="TBCD_C"/>
</dbReference>
<dbReference type="GO" id="GO:0005096">
    <property type="term" value="F:GTPase activator activity"/>
    <property type="evidence" value="ECO:0007669"/>
    <property type="project" value="InterPro"/>
</dbReference>
<protein>
    <submittedName>
        <fullName evidence="6">Uncharacterized protein</fullName>
    </submittedName>
</protein>
<organism evidence="6 7">
    <name type="scientific">Gymnopilus dilepis</name>
    <dbReference type="NCBI Taxonomy" id="231916"/>
    <lineage>
        <taxon>Eukaryota</taxon>
        <taxon>Fungi</taxon>
        <taxon>Dikarya</taxon>
        <taxon>Basidiomycota</taxon>
        <taxon>Agaricomycotina</taxon>
        <taxon>Agaricomycetes</taxon>
        <taxon>Agaricomycetidae</taxon>
        <taxon>Agaricales</taxon>
        <taxon>Agaricineae</taxon>
        <taxon>Hymenogastraceae</taxon>
        <taxon>Gymnopilus</taxon>
    </lineage>
</organism>
<dbReference type="FunCoup" id="A0A409YXS0">
    <property type="interactions" value="420"/>
</dbReference>
<evidence type="ECO:0000256" key="3">
    <source>
        <dbReference type="SAM" id="MobiDB-lite"/>
    </source>
</evidence>
<dbReference type="GO" id="GO:0048487">
    <property type="term" value="F:beta-tubulin binding"/>
    <property type="evidence" value="ECO:0007669"/>
    <property type="project" value="InterPro"/>
</dbReference>
<dbReference type="OrthoDB" id="1735853at2759"/>
<gene>
    <name evidence="6" type="ORF">CVT26_014974</name>
</gene>
<dbReference type="InterPro" id="IPR021133">
    <property type="entry name" value="HEAT_type_2"/>
</dbReference>
<feature type="repeat" description="HEAT" evidence="2">
    <location>
        <begin position="393"/>
        <end position="426"/>
    </location>
</feature>
<dbReference type="Pfam" id="PF23579">
    <property type="entry name" value="ARM_TBCD"/>
    <property type="match status" value="1"/>
</dbReference>
<sequence length="1197" mass="134250">GLRTVDSEREPKSSPVIQTPLQRSAAGSKFNPEKPSMEDKVHERKYYGTYERLDELKKAQESLLSFDLLAEPQEGESEFESTTFQRFSTELDEYQEQAYLLDPYLEGLVAPVVEKLKTYVNACIADPTLQGNVWRVDRVASMLYRYVKSRGYKTISQFFPHEIADLSIALEFTQIPNGIMQDRWHWAVRYVMLLWLYIICLIPFDLSQFDEPDNKGHTARTLEATAKSYLGAAGLEREAAALLLARLYVRYAVKNIFNLHAQTFGRKDTASGFHDFCESTLAFLQNDKTDPFKAIGLLRVLCEVTKSGSVDQVQDELPTLLSISRVVQQSTYSSNNVIRKSRTKLISRVGLRLLPTSSASTKRRVRTLNADDTLTIEDDIQEDIDVPSEIEDILEQIFEILQDTDTIVRWSAAKGVARIAQRLPKDFCGQVIETVMGLFEIHSTTAASLYDLPAVAEATWHGACLACAELARRSLVEREHLPQLIGWLSKALYFDLRKGAHSIGSNVRDAAAYVLWALARTQDQSALVPHATNLAQRLTAVALYDREVHIRRAASAAFQEHVGRTSLFPHGIDVLGKTDFYAVSIRKHAFLVAAPQVAVHPEYRDFLVDHILDVVLRHWDQSMRELGSQSLRLICSHDLDDLAPRALGKYIPLLESLDTSDIHGALSGLSEIAIAYKERGGDPSRLQDNLRNTFKLLNFVNEKHLTTTRNDLVVAAACRLIANSITVTEINLGARSSVPGWKKIVEIGLKHRSETLMAELKRGSPIMQQSLSRLLSAIDYTTHVKILPQAIQYLLDSVRPGSKASIETRRICFQAIPSILNLISPRLPEGRSFVFRQRRPAHSSRVLSSDTVRTLVDALLSGLDDYTIDERGDVGSWIRIACIQGLATISELFFGIAQSISDFESYFPPQTFRAIAAGLLKQGVERLDNVRQTAGTCFTRLLKVPLPNISEADRWLLPSLPLLNELFLEPDQPGWNDGPWLFPRAMRLLEVAEYRKQVLAGMVISIGSKTDSTRKPVASSLVKFAQGLPVVHDITYSLLQLVDDLMTHAKSNMTSNAVVVPVFQTFTILLEADVLRQLPDEASGLQSLKALAHLSSRNVDRLKSVQRIYESMKIFVNLLTFEQIRNEKVSLLVDFLGHSFPKVRSETAEYLYVVLQSADLGFETDAVEDILLETEWSTLDKEAAQAAASEVVQHFRS</sequence>
<dbReference type="AlphaFoldDB" id="A0A409YXS0"/>
<dbReference type="SUPFAM" id="SSF48371">
    <property type="entry name" value="ARM repeat"/>
    <property type="match status" value="1"/>
</dbReference>
<evidence type="ECO:0000256" key="1">
    <source>
        <dbReference type="ARBA" id="ARBA00023186"/>
    </source>
</evidence>
<dbReference type="PROSITE" id="PS50077">
    <property type="entry name" value="HEAT_REPEAT"/>
    <property type="match status" value="1"/>
</dbReference>
<dbReference type="PANTHER" id="PTHR12658">
    <property type="entry name" value="BETA-TUBULIN COFACTOR D"/>
    <property type="match status" value="1"/>
</dbReference>
<evidence type="ECO:0000259" key="5">
    <source>
        <dbReference type="Pfam" id="PF25767"/>
    </source>
</evidence>
<feature type="domain" description="Tubulin-folding cofactor D C-terminal" evidence="4">
    <location>
        <begin position="915"/>
        <end position="1107"/>
    </location>
</feature>
<dbReference type="GO" id="GO:0007023">
    <property type="term" value="P:post-chaperonin tubulin folding pathway"/>
    <property type="evidence" value="ECO:0007669"/>
    <property type="project" value="InterPro"/>
</dbReference>
<dbReference type="Pfam" id="PF12612">
    <property type="entry name" value="TFCD_C"/>
    <property type="match status" value="1"/>
</dbReference>
<dbReference type="GO" id="GO:0000226">
    <property type="term" value="P:microtubule cytoskeleton organization"/>
    <property type="evidence" value="ECO:0007669"/>
    <property type="project" value="TreeGrafter"/>
</dbReference>
<evidence type="ECO:0000313" key="6">
    <source>
        <dbReference type="EMBL" id="PPR07789.1"/>
    </source>
</evidence>
<dbReference type="Proteomes" id="UP000284706">
    <property type="component" value="Unassembled WGS sequence"/>
</dbReference>
<dbReference type="InterPro" id="IPR016024">
    <property type="entry name" value="ARM-type_fold"/>
</dbReference>
<dbReference type="Pfam" id="PF25767">
    <property type="entry name" value="ARM_TBCD_2nd"/>
    <property type="match status" value="1"/>
</dbReference>
<feature type="non-terminal residue" evidence="6">
    <location>
        <position position="1"/>
    </location>
</feature>
<dbReference type="GO" id="GO:0007021">
    <property type="term" value="P:tubulin complex assembly"/>
    <property type="evidence" value="ECO:0007669"/>
    <property type="project" value="InterPro"/>
</dbReference>
<evidence type="ECO:0000259" key="4">
    <source>
        <dbReference type="Pfam" id="PF12612"/>
    </source>
</evidence>
<dbReference type="InterPro" id="IPR058033">
    <property type="entry name" value="ARM_TBCD_2nd"/>
</dbReference>
<feature type="domain" description="Tubulin-folding cofactor D ARM repeats" evidence="5">
    <location>
        <begin position="366"/>
        <end position="572"/>
    </location>
</feature>
<reference evidence="6 7" key="1">
    <citation type="journal article" date="2018" name="Evol. Lett.">
        <title>Horizontal gene cluster transfer increased hallucinogenic mushroom diversity.</title>
        <authorList>
            <person name="Reynolds H.T."/>
            <person name="Vijayakumar V."/>
            <person name="Gluck-Thaler E."/>
            <person name="Korotkin H.B."/>
            <person name="Matheny P.B."/>
            <person name="Slot J.C."/>
        </authorList>
    </citation>
    <scope>NUCLEOTIDE SEQUENCE [LARGE SCALE GENOMIC DNA]</scope>
    <source>
        <strain evidence="6 7">SRW20</strain>
    </source>
</reference>